<evidence type="ECO:0000256" key="7">
    <source>
        <dbReference type="ARBA" id="ARBA00023136"/>
    </source>
</evidence>
<evidence type="ECO:0000256" key="5">
    <source>
        <dbReference type="ARBA" id="ARBA00022737"/>
    </source>
</evidence>
<keyword evidence="5" id="KW-0677">Repeat</keyword>
<evidence type="ECO:0000256" key="1">
    <source>
        <dbReference type="ARBA" id="ARBA00004167"/>
    </source>
</evidence>
<keyword evidence="3 11" id="KW-0812">Transmembrane</keyword>
<dbReference type="InterPro" id="IPR050541">
    <property type="entry name" value="LRR_TM_domain-containing"/>
</dbReference>
<dbReference type="PROSITE" id="PS50835">
    <property type="entry name" value="IG_LIKE"/>
    <property type="match status" value="1"/>
</dbReference>
<dbReference type="Pfam" id="PF13855">
    <property type="entry name" value="LRR_8"/>
    <property type="match status" value="2"/>
</dbReference>
<keyword evidence="6 11" id="KW-1133">Transmembrane helix</keyword>
<dbReference type="InterPro" id="IPR032675">
    <property type="entry name" value="LRR_dom_sf"/>
</dbReference>
<dbReference type="InterPro" id="IPR003599">
    <property type="entry name" value="Ig_sub"/>
</dbReference>
<dbReference type="SMART" id="SM00082">
    <property type="entry name" value="LRRCT"/>
    <property type="match status" value="1"/>
</dbReference>
<dbReference type="InterPro" id="IPR001611">
    <property type="entry name" value="Leu-rich_rpt"/>
</dbReference>
<dbReference type="EMBL" id="OU963868">
    <property type="protein sequence ID" value="CAH0393464.1"/>
    <property type="molecule type" value="Genomic_DNA"/>
</dbReference>
<dbReference type="PANTHER" id="PTHR24369">
    <property type="entry name" value="ANTIGEN BSP, PUTATIVE-RELATED"/>
    <property type="match status" value="1"/>
</dbReference>
<dbReference type="InterPro" id="IPR036179">
    <property type="entry name" value="Ig-like_dom_sf"/>
</dbReference>
<proteinExistence type="predicted"/>
<evidence type="ECO:0000256" key="12">
    <source>
        <dbReference type="SAM" id="SignalP"/>
    </source>
</evidence>
<protein>
    <recommendedName>
        <fullName evidence="13">Ig-like domain-containing protein</fullName>
    </recommendedName>
</protein>
<dbReference type="PROSITE" id="PS51450">
    <property type="entry name" value="LRR"/>
    <property type="match status" value="2"/>
</dbReference>
<evidence type="ECO:0000256" key="8">
    <source>
        <dbReference type="ARBA" id="ARBA00023157"/>
    </source>
</evidence>
<keyword evidence="2" id="KW-0433">Leucine-rich repeat</keyword>
<dbReference type="PANTHER" id="PTHR24369:SF210">
    <property type="entry name" value="CHAOPTIN-RELATED"/>
    <property type="match status" value="1"/>
</dbReference>
<dbReference type="FunFam" id="3.80.10.10:FF:000082">
    <property type="entry name" value="Leucine-rich repeat-containing 24"/>
    <property type="match status" value="1"/>
</dbReference>
<dbReference type="InterPro" id="IPR013098">
    <property type="entry name" value="Ig_I-set"/>
</dbReference>
<keyword evidence="4 12" id="KW-0732">Signal</keyword>
<keyword evidence="9" id="KW-0325">Glycoprotein</keyword>
<evidence type="ECO:0000256" key="11">
    <source>
        <dbReference type="SAM" id="Phobius"/>
    </source>
</evidence>
<dbReference type="GO" id="GO:0005886">
    <property type="term" value="C:plasma membrane"/>
    <property type="evidence" value="ECO:0007669"/>
    <property type="project" value="TreeGrafter"/>
</dbReference>
<gene>
    <name evidence="14" type="ORF">BEMITA_LOCUS11865</name>
</gene>
<dbReference type="Gene3D" id="3.80.10.10">
    <property type="entry name" value="Ribonuclease Inhibitor"/>
    <property type="match status" value="2"/>
</dbReference>
<dbReference type="SMART" id="SM00409">
    <property type="entry name" value="IG"/>
    <property type="match status" value="1"/>
</dbReference>
<keyword evidence="7 11" id="KW-0472">Membrane</keyword>
<dbReference type="SUPFAM" id="SSF48726">
    <property type="entry name" value="Immunoglobulin"/>
    <property type="match status" value="1"/>
</dbReference>
<dbReference type="SUPFAM" id="SSF52058">
    <property type="entry name" value="L domain-like"/>
    <property type="match status" value="1"/>
</dbReference>
<comment type="subcellular location">
    <subcellularLocation>
        <location evidence="1">Membrane</location>
        <topology evidence="1">Single-pass membrane protein</topology>
    </subcellularLocation>
</comment>
<keyword evidence="8" id="KW-1015">Disulfide bond</keyword>
<feature type="transmembrane region" description="Helical" evidence="11">
    <location>
        <begin position="372"/>
        <end position="400"/>
    </location>
</feature>
<dbReference type="InterPro" id="IPR000483">
    <property type="entry name" value="Cys-rich_flank_reg_C"/>
</dbReference>
<evidence type="ECO:0000313" key="15">
    <source>
        <dbReference type="Proteomes" id="UP001152759"/>
    </source>
</evidence>
<evidence type="ECO:0000256" key="3">
    <source>
        <dbReference type="ARBA" id="ARBA00022692"/>
    </source>
</evidence>
<dbReference type="InterPro" id="IPR003598">
    <property type="entry name" value="Ig_sub2"/>
</dbReference>
<feature type="compositionally biased region" description="Pro residues" evidence="10">
    <location>
        <begin position="688"/>
        <end position="702"/>
    </location>
</feature>
<feature type="region of interest" description="Disordered" evidence="10">
    <location>
        <begin position="758"/>
        <end position="788"/>
    </location>
</feature>
<evidence type="ECO:0000259" key="13">
    <source>
        <dbReference type="PROSITE" id="PS50835"/>
    </source>
</evidence>
<dbReference type="SMART" id="SM00408">
    <property type="entry name" value="IGc2"/>
    <property type="match status" value="1"/>
</dbReference>
<dbReference type="SMART" id="SM00369">
    <property type="entry name" value="LRR_TYP"/>
    <property type="match status" value="5"/>
</dbReference>
<evidence type="ECO:0000256" key="9">
    <source>
        <dbReference type="ARBA" id="ARBA00023180"/>
    </source>
</evidence>
<evidence type="ECO:0000256" key="6">
    <source>
        <dbReference type="ARBA" id="ARBA00022989"/>
    </source>
</evidence>
<dbReference type="InterPro" id="IPR003591">
    <property type="entry name" value="Leu-rich_rpt_typical-subtyp"/>
</dbReference>
<dbReference type="Gene3D" id="2.60.40.10">
    <property type="entry name" value="Immunoglobulins"/>
    <property type="match status" value="1"/>
</dbReference>
<feature type="signal peptide" evidence="12">
    <location>
        <begin position="1"/>
        <end position="18"/>
    </location>
</feature>
<dbReference type="Proteomes" id="UP001152759">
    <property type="component" value="Chromosome 7"/>
</dbReference>
<name>A0A9P0AJZ3_BEMTA</name>
<reference evidence="14" key="1">
    <citation type="submission" date="2021-12" db="EMBL/GenBank/DDBJ databases">
        <authorList>
            <person name="King R."/>
        </authorList>
    </citation>
    <scope>NUCLEOTIDE SEQUENCE</scope>
</reference>
<evidence type="ECO:0000256" key="10">
    <source>
        <dbReference type="SAM" id="MobiDB-lite"/>
    </source>
</evidence>
<keyword evidence="15" id="KW-1185">Reference proteome</keyword>
<dbReference type="InterPro" id="IPR013783">
    <property type="entry name" value="Ig-like_fold"/>
</dbReference>
<sequence length="788" mass="86349">MLWPVPLLALTFVSLCTACPSLCTCKWKGGKQTVECVNKSMTTIPDGIESGTQVLDFSGNNVRSLVREKFRRLELVNLQKIFLSRCRISHIDDKAFRGLTNLVELDLSNNDLMAVPSEAFSDFPSLMKLSLHGNNIQEIKAGAFHQLSFLTNLDLNRCKIDKIEENAFNGLSSIEWLKLDSNRLTSLPGATTLPQSLSGITLENNPWDCDCRIIGLHDWLNKTRTPQAVDPVCTKPSRLRGIPLKNVKRDDLACLPDIEPTAVELIISEGQNISLRCEVSAMPQARVSWLFQGNVLQNDSVLEPGLHLYYFIEEGTFDKQSELFIFNTNVGDNGTFICMAENSAGRSLSNFTIRIVLKEERMVAAQTVTVEYFVIIIAGTISIILVLTITVVIFCIIKCFKQRKRRRKTKQLYNKETIINNHADSGLTQKACLSIKDCAPPLIKSNSEMMSLKAMNGCVVMDQRQSEELTVFTSEAPVLVTNDPLVSYSPMVGPASSEYHQILEQNPDLINDAKSVSNNVRSRNHSLTIENGFDLSNVINRANLSGSLAIYEAAQNPTSFHQQLHFLGTLTPPTLQLYSPADIHLMPGKFVDTDGYPVDFGLPKLLTPPAGGVTSVKPVATGVPAAYYRTLPHKRHNAANPVSRYSREAEFLSRSNAASYELYTPTDVRHNLEGYPTSLPAATAAPFPEVPAPTPFADPPPTSLASPKPVLSTASTWTETSPDSALSAKPASPAPGSQNSLCAQSILTSSVVVDKPKSFAVPPTALQKSVLAETPEENGEGEQEATDV</sequence>
<evidence type="ECO:0000313" key="14">
    <source>
        <dbReference type="EMBL" id="CAH0393464.1"/>
    </source>
</evidence>
<organism evidence="14 15">
    <name type="scientific">Bemisia tabaci</name>
    <name type="common">Sweetpotato whitefly</name>
    <name type="synonym">Aleurodes tabaci</name>
    <dbReference type="NCBI Taxonomy" id="7038"/>
    <lineage>
        <taxon>Eukaryota</taxon>
        <taxon>Metazoa</taxon>
        <taxon>Ecdysozoa</taxon>
        <taxon>Arthropoda</taxon>
        <taxon>Hexapoda</taxon>
        <taxon>Insecta</taxon>
        <taxon>Pterygota</taxon>
        <taxon>Neoptera</taxon>
        <taxon>Paraneoptera</taxon>
        <taxon>Hemiptera</taxon>
        <taxon>Sternorrhyncha</taxon>
        <taxon>Aleyrodoidea</taxon>
        <taxon>Aleyrodidae</taxon>
        <taxon>Aleyrodinae</taxon>
        <taxon>Bemisia</taxon>
    </lineage>
</organism>
<accession>A0A9P0AJZ3</accession>
<evidence type="ECO:0000256" key="4">
    <source>
        <dbReference type="ARBA" id="ARBA00022729"/>
    </source>
</evidence>
<feature type="region of interest" description="Disordered" evidence="10">
    <location>
        <begin position="686"/>
        <end position="740"/>
    </location>
</feature>
<feature type="domain" description="Ig-like" evidence="13">
    <location>
        <begin position="256"/>
        <end position="349"/>
    </location>
</feature>
<dbReference type="AlphaFoldDB" id="A0A9P0AJZ3"/>
<dbReference type="Pfam" id="PF07679">
    <property type="entry name" value="I-set"/>
    <property type="match status" value="1"/>
</dbReference>
<feature type="chain" id="PRO_5040510088" description="Ig-like domain-containing protein" evidence="12">
    <location>
        <begin position="19"/>
        <end position="788"/>
    </location>
</feature>
<dbReference type="InterPro" id="IPR007110">
    <property type="entry name" value="Ig-like_dom"/>
</dbReference>
<feature type="compositionally biased region" description="Low complexity" evidence="10">
    <location>
        <begin position="721"/>
        <end position="735"/>
    </location>
</feature>
<feature type="compositionally biased region" description="Acidic residues" evidence="10">
    <location>
        <begin position="774"/>
        <end position="788"/>
    </location>
</feature>
<evidence type="ECO:0000256" key="2">
    <source>
        <dbReference type="ARBA" id="ARBA00022614"/>
    </source>
</evidence>